<evidence type="ECO:0000256" key="1">
    <source>
        <dbReference type="ARBA" id="ARBA00022475"/>
    </source>
</evidence>
<dbReference type="Pfam" id="PF03799">
    <property type="entry name" value="FtsQ_DivIB_C"/>
    <property type="match status" value="1"/>
</dbReference>
<feature type="transmembrane region" description="Helical" evidence="7">
    <location>
        <begin position="141"/>
        <end position="160"/>
    </location>
</feature>
<dbReference type="InterPro" id="IPR013685">
    <property type="entry name" value="POTRA_FtsQ_type"/>
</dbReference>
<keyword evidence="4 7" id="KW-1133">Transmembrane helix</keyword>
<evidence type="ECO:0008006" key="12">
    <source>
        <dbReference type="Google" id="ProtNLM"/>
    </source>
</evidence>
<dbReference type="InterPro" id="IPR005548">
    <property type="entry name" value="Cell_div_FtsQ/DivIB_C"/>
</dbReference>
<evidence type="ECO:0000259" key="8">
    <source>
        <dbReference type="Pfam" id="PF03799"/>
    </source>
</evidence>
<sequence>MSPRPPRPPRRPRRPTGAAARPPSVDGDAAAEPPQDDVSQEAPAQETASRVAESGPAGAGPTEGDVVVPLETEMPRRSRRTAEEVFEDPGDAPPQRSSSRPVAGPPSESQDWHLDEDDDAEPLPFPEPEVVSTRRRRRRRLGLTIGLVGVLVAVVGVLYFSPLLTIHHIQVERNDLLTESRAQDLLQPLYGRPLPQVGNAQVQELLAEEPVVDDVVVQGELPDTLTVEIIEHPPVAEVLDGDELQFYNEHGEVIRTFADPEDPEADDHATPRISEEAALRDDAVFSTIVAVLGELPASAREAMDSATADSIDSVRLILDDGRTVVWGGAERGAEKAVVLEAILASEAEDFTEVDTIDISTPDTPVTR</sequence>
<evidence type="ECO:0000256" key="4">
    <source>
        <dbReference type="ARBA" id="ARBA00022989"/>
    </source>
</evidence>
<evidence type="ECO:0000256" key="7">
    <source>
        <dbReference type="SAM" id="Phobius"/>
    </source>
</evidence>
<feature type="domain" description="Cell division protein FtsQ/DivIB C-terminal" evidence="8">
    <location>
        <begin position="244"/>
        <end position="358"/>
    </location>
</feature>
<evidence type="ECO:0000259" key="9">
    <source>
        <dbReference type="Pfam" id="PF08478"/>
    </source>
</evidence>
<accession>A0ABP6LRQ5</accession>
<keyword evidence="11" id="KW-1185">Reference proteome</keyword>
<organism evidence="10 11">
    <name type="scientific">Nesterenkonia aethiopica</name>
    <dbReference type="NCBI Taxonomy" id="269144"/>
    <lineage>
        <taxon>Bacteria</taxon>
        <taxon>Bacillati</taxon>
        <taxon>Actinomycetota</taxon>
        <taxon>Actinomycetes</taxon>
        <taxon>Micrococcales</taxon>
        <taxon>Micrococcaceae</taxon>
        <taxon>Nesterenkonia</taxon>
    </lineage>
</organism>
<keyword evidence="5" id="KW-0131">Cell cycle</keyword>
<gene>
    <name evidence="10" type="ORF">GCM10010529_02240</name>
</gene>
<keyword evidence="1" id="KW-1003">Cell membrane</keyword>
<keyword evidence="7" id="KW-0472">Membrane</keyword>
<dbReference type="PANTHER" id="PTHR37820">
    <property type="entry name" value="CELL DIVISION PROTEIN DIVIB"/>
    <property type="match status" value="1"/>
</dbReference>
<proteinExistence type="predicted"/>
<dbReference type="Proteomes" id="UP001500236">
    <property type="component" value="Unassembled WGS sequence"/>
</dbReference>
<dbReference type="RefSeq" id="WP_344743628.1">
    <property type="nucleotide sequence ID" value="NZ_BAAAVT010000001.1"/>
</dbReference>
<evidence type="ECO:0000256" key="3">
    <source>
        <dbReference type="ARBA" id="ARBA00022692"/>
    </source>
</evidence>
<feature type="compositionally biased region" description="Basic and acidic residues" evidence="6">
    <location>
        <begin position="73"/>
        <end position="83"/>
    </location>
</feature>
<dbReference type="PANTHER" id="PTHR37820:SF1">
    <property type="entry name" value="CELL DIVISION PROTEIN FTSQ"/>
    <property type="match status" value="1"/>
</dbReference>
<evidence type="ECO:0000256" key="5">
    <source>
        <dbReference type="ARBA" id="ARBA00023306"/>
    </source>
</evidence>
<keyword evidence="3 7" id="KW-0812">Transmembrane</keyword>
<comment type="caution">
    <text evidence="10">The sequence shown here is derived from an EMBL/GenBank/DDBJ whole genome shotgun (WGS) entry which is preliminary data.</text>
</comment>
<feature type="domain" description="POTRA" evidence="9">
    <location>
        <begin position="165"/>
        <end position="232"/>
    </location>
</feature>
<dbReference type="InterPro" id="IPR050487">
    <property type="entry name" value="FtsQ_DivIB"/>
</dbReference>
<feature type="region of interest" description="Disordered" evidence="6">
    <location>
        <begin position="1"/>
        <end position="136"/>
    </location>
</feature>
<reference evidence="11" key="1">
    <citation type="journal article" date="2019" name="Int. J. Syst. Evol. Microbiol.">
        <title>The Global Catalogue of Microorganisms (GCM) 10K type strain sequencing project: providing services to taxonomists for standard genome sequencing and annotation.</title>
        <authorList>
            <consortium name="The Broad Institute Genomics Platform"/>
            <consortium name="The Broad Institute Genome Sequencing Center for Infectious Disease"/>
            <person name="Wu L."/>
            <person name="Ma J."/>
        </authorList>
    </citation>
    <scope>NUCLEOTIDE SEQUENCE [LARGE SCALE GENOMIC DNA]</scope>
    <source>
        <strain evidence="11">JCM 14309</strain>
    </source>
</reference>
<evidence type="ECO:0000313" key="10">
    <source>
        <dbReference type="EMBL" id="GAA3051684.1"/>
    </source>
</evidence>
<dbReference type="Pfam" id="PF08478">
    <property type="entry name" value="POTRA_1"/>
    <property type="match status" value="1"/>
</dbReference>
<keyword evidence="2" id="KW-0132">Cell division</keyword>
<dbReference type="EMBL" id="BAAAVT010000001">
    <property type="protein sequence ID" value="GAA3051684.1"/>
    <property type="molecule type" value="Genomic_DNA"/>
</dbReference>
<name>A0ABP6LRQ5_9MICC</name>
<dbReference type="Gene3D" id="3.10.20.310">
    <property type="entry name" value="membrane protein fhac"/>
    <property type="match status" value="1"/>
</dbReference>
<evidence type="ECO:0000256" key="6">
    <source>
        <dbReference type="SAM" id="MobiDB-lite"/>
    </source>
</evidence>
<evidence type="ECO:0000313" key="11">
    <source>
        <dbReference type="Proteomes" id="UP001500236"/>
    </source>
</evidence>
<protein>
    <recommendedName>
        <fullName evidence="12">Cell division protein FtsQ</fullName>
    </recommendedName>
</protein>
<evidence type="ECO:0000256" key="2">
    <source>
        <dbReference type="ARBA" id="ARBA00022618"/>
    </source>
</evidence>